<feature type="transmembrane region" description="Helical" evidence="1">
    <location>
        <begin position="20"/>
        <end position="38"/>
    </location>
</feature>
<feature type="transmembrane region" description="Helical" evidence="1">
    <location>
        <begin position="129"/>
        <end position="150"/>
    </location>
</feature>
<reference evidence="3" key="1">
    <citation type="journal article" date="2019" name="Int. J. Syst. Evol. Microbiol.">
        <title>The Global Catalogue of Microorganisms (GCM) 10K type strain sequencing project: providing services to taxonomists for standard genome sequencing and annotation.</title>
        <authorList>
            <consortium name="The Broad Institute Genomics Platform"/>
            <consortium name="The Broad Institute Genome Sequencing Center for Infectious Disease"/>
            <person name="Wu L."/>
            <person name="Ma J."/>
        </authorList>
    </citation>
    <scope>NUCLEOTIDE SEQUENCE [LARGE SCALE GENOMIC DNA]</scope>
    <source>
        <strain evidence="3">JCM 14559</strain>
    </source>
</reference>
<dbReference type="RefSeq" id="WP_344554020.1">
    <property type="nucleotide sequence ID" value="NZ_BAAANS010000028.1"/>
</dbReference>
<feature type="transmembrane region" description="Helical" evidence="1">
    <location>
        <begin position="157"/>
        <end position="176"/>
    </location>
</feature>
<feature type="transmembrane region" description="Helical" evidence="1">
    <location>
        <begin position="50"/>
        <end position="74"/>
    </location>
</feature>
<gene>
    <name evidence="2" type="ORF">GCM10009759_42600</name>
</gene>
<dbReference type="Proteomes" id="UP001500897">
    <property type="component" value="Unassembled WGS sequence"/>
</dbReference>
<evidence type="ECO:0000256" key="1">
    <source>
        <dbReference type="SAM" id="Phobius"/>
    </source>
</evidence>
<name>A0ABN2X5C1_9ACTN</name>
<keyword evidence="1" id="KW-1133">Transmembrane helix</keyword>
<dbReference type="PANTHER" id="PTHR37305">
    <property type="entry name" value="INTEGRAL MEMBRANE PROTEIN-RELATED"/>
    <property type="match status" value="1"/>
</dbReference>
<keyword evidence="3" id="KW-1185">Reference proteome</keyword>
<keyword evidence="1" id="KW-0472">Membrane</keyword>
<proteinExistence type="predicted"/>
<feature type="transmembrane region" description="Helical" evidence="1">
    <location>
        <begin position="207"/>
        <end position="227"/>
    </location>
</feature>
<dbReference type="PANTHER" id="PTHR37305:SF1">
    <property type="entry name" value="MEMBRANE PROTEIN"/>
    <property type="match status" value="1"/>
</dbReference>
<evidence type="ECO:0000313" key="3">
    <source>
        <dbReference type="Proteomes" id="UP001500897"/>
    </source>
</evidence>
<evidence type="ECO:0000313" key="2">
    <source>
        <dbReference type="EMBL" id="GAA2105474.1"/>
    </source>
</evidence>
<sequence>MNTTVARLTARGLFGRRRVLILLAVPVLLLGVALLTRGSDLDRLDLVHKILGTLALGTLVPVIGLVVGTGVIATEIEDGSIVYLLAKPLPRWKIITTKLAVAVGSTWLLSAVPMYVAGLILYGTGGRVALGYTVGALASGAAYSAVFLLLGVLTRHAVIAGLAYALIWESLIGGYVSGAQTLSIQQWGLSLTESIVTEGAVIAPVELPTALCLLVVVVLGATAYASVKLAGLTLGSEE</sequence>
<keyword evidence="1" id="KW-0812">Transmembrane</keyword>
<dbReference type="EMBL" id="BAAANS010000028">
    <property type="protein sequence ID" value="GAA2105474.1"/>
    <property type="molecule type" value="Genomic_DNA"/>
</dbReference>
<comment type="caution">
    <text evidence="2">The sequence shown here is derived from an EMBL/GenBank/DDBJ whole genome shotgun (WGS) entry which is preliminary data.</text>
</comment>
<feature type="transmembrane region" description="Helical" evidence="1">
    <location>
        <begin position="95"/>
        <end position="123"/>
    </location>
</feature>
<accession>A0ABN2X5C1</accession>
<organism evidence="2 3">
    <name type="scientific">Kitasatospora saccharophila</name>
    <dbReference type="NCBI Taxonomy" id="407973"/>
    <lineage>
        <taxon>Bacteria</taxon>
        <taxon>Bacillati</taxon>
        <taxon>Actinomycetota</taxon>
        <taxon>Actinomycetes</taxon>
        <taxon>Kitasatosporales</taxon>
        <taxon>Streptomycetaceae</taxon>
        <taxon>Kitasatospora</taxon>
    </lineage>
</organism>
<protein>
    <submittedName>
        <fullName evidence="2">ABC transporter permease</fullName>
    </submittedName>
</protein>